<sequence>MISRVLLIGLFALPVVLVERDVAFGEAGGTVSVTMHPALGKASLFLAAGDYRRALEACQREIDEAPSAASYIHLTYVYQAIDAYLEHLSREERWMAVEQLYLNLAYRDTEDLVDPPGGLARIAKEMIQSSVRQQSDVSAAMAIRLDNAESDRLWQEQAQWRAANPKTWWQGVPKPWVR</sequence>
<name>A0A1W1I1G6_9BACT</name>
<dbReference type="Proteomes" id="UP000192042">
    <property type="component" value="Chromosome I"/>
</dbReference>
<accession>A0A1W1I1G6</accession>
<dbReference type="OrthoDB" id="9783780at2"/>
<dbReference type="RefSeq" id="WP_080885470.1">
    <property type="nucleotide sequence ID" value="NZ_LT828648.1"/>
</dbReference>
<evidence type="ECO:0000313" key="1">
    <source>
        <dbReference type="EMBL" id="SLM46850.1"/>
    </source>
</evidence>
<organism evidence="1 2">
    <name type="scientific">Nitrospira japonica</name>
    <dbReference type="NCBI Taxonomy" id="1325564"/>
    <lineage>
        <taxon>Bacteria</taxon>
        <taxon>Pseudomonadati</taxon>
        <taxon>Nitrospirota</taxon>
        <taxon>Nitrospiria</taxon>
        <taxon>Nitrospirales</taxon>
        <taxon>Nitrospiraceae</taxon>
        <taxon>Nitrospira</taxon>
    </lineage>
</organism>
<proteinExistence type="predicted"/>
<gene>
    <name evidence="1" type="ORF">NSJP_0678</name>
</gene>
<dbReference type="AlphaFoldDB" id="A0A1W1I1G6"/>
<reference evidence="1 2" key="1">
    <citation type="submission" date="2017-03" db="EMBL/GenBank/DDBJ databases">
        <authorList>
            <person name="Afonso C.L."/>
            <person name="Miller P.J."/>
            <person name="Scott M.A."/>
            <person name="Spackman E."/>
            <person name="Goraichik I."/>
            <person name="Dimitrov K.M."/>
            <person name="Suarez D.L."/>
            <person name="Swayne D.E."/>
        </authorList>
    </citation>
    <scope>NUCLEOTIDE SEQUENCE [LARGE SCALE GENOMIC DNA]</scope>
    <source>
        <strain evidence="1">Genome sequencing of Nitrospira japonica strain NJ11</strain>
    </source>
</reference>
<evidence type="ECO:0000313" key="2">
    <source>
        <dbReference type="Proteomes" id="UP000192042"/>
    </source>
</evidence>
<protein>
    <submittedName>
        <fullName evidence="1">Uncharacterized protein</fullName>
    </submittedName>
</protein>
<dbReference type="EMBL" id="LT828648">
    <property type="protein sequence ID" value="SLM46850.1"/>
    <property type="molecule type" value="Genomic_DNA"/>
</dbReference>
<keyword evidence="2" id="KW-1185">Reference proteome</keyword>
<dbReference type="STRING" id="1325564.NSJP_0678"/>
<dbReference type="KEGG" id="nja:NSJP_0678"/>